<evidence type="ECO:0000256" key="3">
    <source>
        <dbReference type="ARBA" id="ARBA00022692"/>
    </source>
</evidence>
<keyword evidence="7 9" id="KW-0675">Receptor</keyword>
<feature type="transmembrane region" description="Helical" evidence="11">
    <location>
        <begin position="6"/>
        <end position="26"/>
    </location>
</feature>
<organism evidence="13 14">
    <name type="scientific">Pristionchus mayeri</name>
    <dbReference type="NCBI Taxonomy" id="1317129"/>
    <lineage>
        <taxon>Eukaryota</taxon>
        <taxon>Metazoa</taxon>
        <taxon>Ecdysozoa</taxon>
        <taxon>Nematoda</taxon>
        <taxon>Chromadorea</taxon>
        <taxon>Rhabditida</taxon>
        <taxon>Rhabditina</taxon>
        <taxon>Diplogasteromorpha</taxon>
        <taxon>Diplogasteroidea</taxon>
        <taxon>Neodiplogasteridae</taxon>
        <taxon>Pristionchus</taxon>
    </lineage>
</organism>
<feature type="transmembrane region" description="Helical" evidence="11">
    <location>
        <begin position="38"/>
        <end position="59"/>
    </location>
</feature>
<keyword evidence="8 9" id="KW-0807">Transducer</keyword>
<dbReference type="Gene3D" id="1.20.1070.10">
    <property type="entry name" value="Rhodopsin 7-helix transmembrane proteins"/>
    <property type="match status" value="2"/>
</dbReference>
<dbReference type="Proteomes" id="UP001328107">
    <property type="component" value="Unassembled WGS sequence"/>
</dbReference>
<dbReference type="PANTHER" id="PTHR24248">
    <property type="entry name" value="ADRENERGIC RECEPTOR-RELATED G-PROTEIN COUPLED RECEPTOR"/>
    <property type="match status" value="1"/>
</dbReference>
<dbReference type="PRINTS" id="PR00237">
    <property type="entry name" value="GPCRRHODOPSN"/>
</dbReference>
<dbReference type="AlphaFoldDB" id="A0AAN5CN16"/>
<evidence type="ECO:0000256" key="4">
    <source>
        <dbReference type="ARBA" id="ARBA00022989"/>
    </source>
</evidence>
<feature type="transmembrane region" description="Helical" evidence="11">
    <location>
        <begin position="360"/>
        <end position="383"/>
    </location>
</feature>
<protein>
    <recommendedName>
        <fullName evidence="12">G-protein coupled receptors family 1 profile domain-containing protein</fullName>
    </recommendedName>
</protein>
<dbReference type="InterPro" id="IPR017452">
    <property type="entry name" value="GPCR_Rhodpsn_7TM"/>
</dbReference>
<evidence type="ECO:0000259" key="12">
    <source>
        <dbReference type="PROSITE" id="PS50262"/>
    </source>
</evidence>
<dbReference type="PROSITE" id="PS00237">
    <property type="entry name" value="G_PROTEIN_RECEP_F1_1"/>
    <property type="match status" value="1"/>
</dbReference>
<evidence type="ECO:0000313" key="14">
    <source>
        <dbReference type="Proteomes" id="UP001328107"/>
    </source>
</evidence>
<gene>
    <name evidence="13" type="ORF">PMAYCL1PPCAC_17614</name>
</gene>
<evidence type="ECO:0000256" key="11">
    <source>
        <dbReference type="SAM" id="Phobius"/>
    </source>
</evidence>
<reference evidence="14" key="1">
    <citation type="submission" date="2022-10" db="EMBL/GenBank/DDBJ databases">
        <title>Genome assembly of Pristionchus species.</title>
        <authorList>
            <person name="Yoshida K."/>
            <person name="Sommer R.J."/>
        </authorList>
    </citation>
    <scope>NUCLEOTIDE SEQUENCE [LARGE SCALE GENOMIC DNA]</scope>
    <source>
        <strain evidence="14">RS5460</strain>
    </source>
</reference>
<dbReference type="EMBL" id="BTRK01000004">
    <property type="protein sequence ID" value="GMR47419.1"/>
    <property type="molecule type" value="Genomic_DNA"/>
</dbReference>
<dbReference type="InterPro" id="IPR000276">
    <property type="entry name" value="GPCR_Rhodpsn"/>
</dbReference>
<evidence type="ECO:0000256" key="1">
    <source>
        <dbReference type="ARBA" id="ARBA00004651"/>
    </source>
</evidence>
<feature type="non-terminal residue" evidence="13">
    <location>
        <position position="1"/>
    </location>
</feature>
<dbReference type="SMART" id="SM01381">
    <property type="entry name" value="7TM_GPCR_Srsx"/>
    <property type="match status" value="1"/>
</dbReference>
<keyword evidence="2" id="KW-1003">Cell membrane</keyword>
<feature type="transmembrane region" description="Helical" evidence="11">
    <location>
        <begin position="326"/>
        <end position="348"/>
    </location>
</feature>
<proteinExistence type="inferred from homology"/>
<dbReference type="GO" id="GO:0004930">
    <property type="term" value="F:G protein-coupled receptor activity"/>
    <property type="evidence" value="ECO:0007669"/>
    <property type="project" value="UniProtKB-KW"/>
</dbReference>
<evidence type="ECO:0000256" key="6">
    <source>
        <dbReference type="ARBA" id="ARBA00023136"/>
    </source>
</evidence>
<evidence type="ECO:0000256" key="7">
    <source>
        <dbReference type="ARBA" id="ARBA00023170"/>
    </source>
</evidence>
<dbReference type="SUPFAM" id="SSF81321">
    <property type="entry name" value="Family A G protein-coupled receptor-like"/>
    <property type="match status" value="1"/>
</dbReference>
<keyword evidence="5 9" id="KW-0297">G-protein coupled receptor</keyword>
<comment type="caution">
    <text evidence="13">The sequence shown here is derived from an EMBL/GenBank/DDBJ whole genome shotgun (WGS) entry which is preliminary data.</text>
</comment>
<dbReference type="GO" id="GO:0005886">
    <property type="term" value="C:plasma membrane"/>
    <property type="evidence" value="ECO:0007669"/>
    <property type="project" value="UniProtKB-SubCell"/>
</dbReference>
<evidence type="ECO:0000256" key="9">
    <source>
        <dbReference type="RuleBase" id="RU000688"/>
    </source>
</evidence>
<keyword evidence="14" id="KW-1185">Reference proteome</keyword>
<dbReference type="Pfam" id="PF00001">
    <property type="entry name" value="7tm_1"/>
    <property type="match status" value="1"/>
</dbReference>
<feature type="transmembrane region" description="Helical" evidence="11">
    <location>
        <begin position="116"/>
        <end position="137"/>
    </location>
</feature>
<comment type="similarity">
    <text evidence="9">Belongs to the G-protein coupled receptor 1 family.</text>
</comment>
<keyword evidence="3 9" id="KW-0812">Transmembrane</keyword>
<feature type="transmembrane region" description="Helical" evidence="11">
    <location>
        <begin position="157"/>
        <end position="181"/>
    </location>
</feature>
<comment type="subcellular location">
    <subcellularLocation>
        <location evidence="1">Cell membrane</location>
        <topology evidence="1">Multi-pass membrane protein</topology>
    </subcellularLocation>
</comment>
<feature type="region of interest" description="Disordered" evidence="10">
    <location>
        <begin position="195"/>
        <end position="274"/>
    </location>
</feature>
<name>A0AAN5CN16_9BILA</name>
<feature type="compositionally biased region" description="Polar residues" evidence="10">
    <location>
        <begin position="250"/>
        <end position="274"/>
    </location>
</feature>
<evidence type="ECO:0000313" key="13">
    <source>
        <dbReference type="EMBL" id="GMR47419.1"/>
    </source>
</evidence>
<evidence type="ECO:0000256" key="8">
    <source>
        <dbReference type="ARBA" id="ARBA00023224"/>
    </source>
</evidence>
<keyword evidence="4 11" id="KW-1133">Transmembrane helix</keyword>
<accession>A0AAN5CN16</accession>
<feature type="transmembrane region" description="Helical" evidence="11">
    <location>
        <begin position="75"/>
        <end position="96"/>
    </location>
</feature>
<feature type="domain" description="G-protein coupled receptors family 1 profile" evidence="12">
    <location>
        <begin position="17"/>
        <end position="380"/>
    </location>
</feature>
<feature type="compositionally biased region" description="Basic and acidic residues" evidence="10">
    <location>
        <begin position="234"/>
        <end position="249"/>
    </location>
</feature>
<evidence type="ECO:0000256" key="5">
    <source>
        <dbReference type="ARBA" id="ARBA00023040"/>
    </source>
</evidence>
<evidence type="ECO:0000256" key="10">
    <source>
        <dbReference type="SAM" id="MobiDB-lite"/>
    </source>
</evidence>
<keyword evidence="6 11" id="KW-0472">Membrane</keyword>
<dbReference type="PROSITE" id="PS50262">
    <property type="entry name" value="G_PROTEIN_RECEP_F1_2"/>
    <property type="match status" value="1"/>
</dbReference>
<evidence type="ECO:0000256" key="2">
    <source>
        <dbReference type="ARBA" id="ARBA00022475"/>
    </source>
</evidence>
<sequence>VWVSACLGLVDLIVVCGNIFVLYLLASQPSLRSSTNSLVLSLTLSDLLLGLLILPFSIMQEHHGRWMYGDSFCTIWLSLDVFLSTASIYNLLAISVDRYMAVRQPIRYPIISSKKFVRQMIAAVWLAALVLSLTLLLVDRRKDPRGLCSPLLFPDPFILASASASFLLPAVLMIVLNLLIFQRVHTSRRSKSFYVKKGKKSGDSMRIHRGRTSSNSHSESLVKVCSRSDSMSGLERKLPKEKEGRKDSIGQESTKTISSDKTPRHSNGWSDSPHVNSSQVRALFSNLLVVSLAHTKKKTEALSTISKGRGLAPSLRTELRVARTTSVVVAAFVFCWFPFMTIYLLQAYDMCAYGVCVPTWLFTFTFWLGYANSALNPILYAAFSRDFRTAFRKVIMQPQRSR</sequence>